<feature type="binding site" evidence="4">
    <location>
        <position position="130"/>
    </location>
    <ligand>
        <name>Mn(2+)</name>
        <dbReference type="ChEBI" id="CHEBI:29035"/>
        <label>1</label>
    </ligand>
</feature>
<proteinExistence type="inferred from homology"/>
<dbReference type="PROSITE" id="PS01053">
    <property type="entry name" value="ARGINASE_1"/>
    <property type="match status" value="1"/>
</dbReference>
<accession>A0A9D6YT99</accession>
<evidence type="ECO:0000256" key="4">
    <source>
        <dbReference type="PIRSR" id="PIRSR036979-1"/>
    </source>
</evidence>
<dbReference type="EC" id="3.5.3.11" evidence="6"/>
<gene>
    <name evidence="6" type="primary">speB</name>
    <name evidence="6" type="ORF">HZB08_03200</name>
</gene>
<organism evidence="6 7">
    <name type="scientific">Candidatus Saganbacteria bacterium</name>
    <dbReference type="NCBI Taxonomy" id="2575572"/>
    <lineage>
        <taxon>Bacteria</taxon>
        <taxon>Bacillati</taxon>
        <taxon>Saganbacteria</taxon>
    </lineage>
</organism>
<dbReference type="Pfam" id="PF00491">
    <property type="entry name" value="Arginase"/>
    <property type="match status" value="1"/>
</dbReference>
<dbReference type="InterPro" id="IPR005925">
    <property type="entry name" value="Agmatinase-rel"/>
</dbReference>
<dbReference type="PIRSF" id="PIRSF036979">
    <property type="entry name" value="Arginase"/>
    <property type="match status" value="1"/>
</dbReference>
<dbReference type="PROSITE" id="PS51409">
    <property type="entry name" value="ARGINASE_2"/>
    <property type="match status" value="1"/>
</dbReference>
<dbReference type="PANTHER" id="PTHR11358:SF26">
    <property type="entry name" value="GUANIDINO ACID HYDROLASE, MITOCHONDRIAL"/>
    <property type="match status" value="1"/>
</dbReference>
<dbReference type="NCBIfam" id="TIGR01230">
    <property type="entry name" value="agmatinase"/>
    <property type="match status" value="1"/>
</dbReference>
<reference evidence="6" key="1">
    <citation type="submission" date="2020-07" db="EMBL/GenBank/DDBJ databases">
        <title>Huge and variable diversity of episymbiotic CPR bacteria and DPANN archaea in groundwater ecosystems.</title>
        <authorList>
            <person name="He C.Y."/>
            <person name="Keren R."/>
            <person name="Whittaker M."/>
            <person name="Farag I.F."/>
            <person name="Doudna J."/>
            <person name="Cate J.H.D."/>
            <person name="Banfield J.F."/>
        </authorList>
    </citation>
    <scope>NUCLEOTIDE SEQUENCE</scope>
    <source>
        <strain evidence="6">NC_groundwater_1860_Pr3_B-0.1um_51_7</strain>
    </source>
</reference>
<dbReference type="GO" id="GO:0046872">
    <property type="term" value="F:metal ion binding"/>
    <property type="evidence" value="ECO:0007669"/>
    <property type="project" value="UniProtKB-KW"/>
</dbReference>
<dbReference type="InterPro" id="IPR023696">
    <property type="entry name" value="Ureohydrolase_dom_sf"/>
</dbReference>
<evidence type="ECO:0000256" key="3">
    <source>
        <dbReference type="ARBA" id="ARBA00022801"/>
    </source>
</evidence>
<comment type="caution">
    <text evidence="6">The sequence shown here is derived from an EMBL/GenBank/DDBJ whole genome shotgun (WGS) entry which is preliminary data.</text>
</comment>
<dbReference type="CDD" id="cd11593">
    <property type="entry name" value="Agmatinase-like_2"/>
    <property type="match status" value="1"/>
</dbReference>
<feature type="binding site" evidence="4">
    <location>
        <position position="105"/>
    </location>
    <ligand>
        <name>Mn(2+)</name>
        <dbReference type="ChEBI" id="CHEBI:29035"/>
        <label>1</label>
    </ligand>
</feature>
<keyword evidence="2 4" id="KW-0479">Metal-binding</keyword>
<feature type="binding site" evidence="4">
    <location>
        <position position="209"/>
    </location>
    <ligand>
        <name>Mn(2+)</name>
        <dbReference type="ChEBI" id="CHEBI:29035"/>
        <label>1</label>
    </ligand>
</feature>
<feature type="binding site" evidence="4">
    <location>
        <position position="128"/>
    </location>
    <ligand>
        <name>Mn(2+)</name>
        <dbReference type="ChEBI" id="CHEBI:29035"/>
        <label>1</label>
    </ligand>
</feature>
<name>A0A9D6YT99_UNCSA</name>
<feature type="binding site" evidence="4">
    <location>
        <position position="207"/>
    </location>
    <ligand>
        <name>Mn(2+)</name>
        <dbReference type="ChEBI" id="CHEBI:29035"/>
        <label>1</label>
    </ligand>
</feature>
<dbReference type="SUPFAM" id="SSF52768">
    <property type="entry name" value="Arginase/deacetylase"/>
    <property type="match status" value="1"/>
</dbReference>
<dbReference type="InterPro" id="IPR006035">
    <property type="entry name" value="Ureohydrolase"/>
</dbReference>
<feature type="non-terminal residue" evidence="6">
    <location>
        <position position="304"/>
    </location>
</feature>
<protein>
    <submittedName>
        <fullName evidence="6">Agmatinase</fullName>
        <ecNumber evidence="6">3.5.3.11</ecNumber>
    </submittedName>
</protein>
<evidence type="ECO:0000256" key="5">
    <source>
        <dbReference type="RuleBase" id="RU003684"/>
    </source>
</evidence>
<keyword evidence="3 5" id="KW-0378">Hydrolase</keyword>
<dbReference type="InterPro" id="IPR020855">
    <property type="entry name" value="Ureohydrolase_Mn_BS"/>
</dbReference>
<keyword evidence="4" id="KW-0464">Manganese</keyword>
<dbReference type="Proteomes" id="UP000808761">
    <property type="component" value="Unassembled WGS sequence"/>
</dbReference>
<evidence type="ECO:0000313" key="6">
    <source>
        <dbReference type="EMBL" id="MBI5079007.1"/>
    </source>
</evidence>
<dbReference type="Gene3D" id="3.40.800.10">
    <property type="entry name" value="Ureohydrolase domain"/>
    <property type="match status" value="1"/>
</dbReference>
<dbReference type="GO" id="GO:0008783">
    <property type="term" value="F:agmatinase activity"/>
    <property type="evidence" value="ECO:0007669"/>
    <property type="project" value="UniProtKB-EC"/>
</dbReference>
<dbReference type="PANTHER" id="PTHR11358">
    <property type="entry name" value="ARGINASE/AGMATINASE"/>
    <property type="match status" value="1"/>
</dbReference>
<comment type="similarity">
    <text evidence="1">Belongs to the arginase family. Agmatinase subfamily.</text>
</comment>
<evidence type="ECO:0000313" key="7">
    <source>
        <dbReference type="Proteomes" id="UP000808761"/>
    </source>
</evidence>
<evidence type="ECO:0000256" key="2">
    <source>
        <dbReference type="ARBA" id="ARBA00022723"/>
    </source>
</evidence>
<dbReference type="GO" id="GO:0033389">
    <property type="term" value="P:putrescine biosynthetic process from arginine, via agmatine"/>
    <property type="evidence" value="ECO:0007669"/>
    <property type="project" value="TreeGrafter"/>
</dbReference>
<dbReference type="AlphaFoldDB" id="A0A9D6YT99"/>
<dbReference type="EMBL" id="JACRKR010000156">
    <property type="protein sequence ID" value="MBI5079007.1"/>
    <property type="molecule type" value="Genomic_DNA"/>
</dbReference>
<feature type="binding site" evidence="4">
    <location>
        <position position="132"/>
    </location>
    <ligand>
        <name>Mn(2+)</name>
        <dbReference type="ChEBI" id="CHEBI:29035"/>
        <label>1</label>
    </ligand>
</feature>
<comment type="cofactor">
    <cofactor evidence="4">
        <name>Mn(2+)</name>
        <dbReference type="ChEBI" id="CHEBI:29035"/>
    </cofactor>
    <text evidence="4">Binds 2 manganese ions per subunit.</text>
</comment>
<evidence type="ECO:0000256" key="1">
    <source>
        <dbReference type="ARBA" id="ARBA00009227"/>
    </source>
</evidence>
<sequence length="304" mass="33496">MKRFKHPARFLEIEPELYGYQKSKFVVIPCPHEASTTYGKGTARGPAAILRASQEVEWFDEELGYETYLKGGVYTLKPLAVGRLPSAVKKILTEGKIPVVLGGEHSITPFAVKAAAEKYRDLSVLQFDAHADLRDSYEGSKNNHACALRRVLEICPAVQVGIRSISAQEWEWARKTGQINKIHRAEKLEIAEKIDNQLTKDVYLTIDVDVFDPSIIPSTGTPEPGGLFWYEVLDLLKAVCAAKNVVGWDVVELSPCSNALKSAAWRSAAMPSPVSSTSKRTSTRAGSSRTTAACCRTLPWAVNF</sequence>